<proteinExistence type="predicted"/>
<name>A0A2P4QYF2_RHIID</name>
<dbReference type="Proteomes" id="UP000018888">
    <property type="component" value="Unassembled WGS sequence"/>
</dbReference>
<accession>A0A2P4QYF2</accession>
<dbReference type="VEuPathDB" id="FungiDB:RhiirFUN_008137"/>
<evidence type="ECO:0000313" key="3">
    <source>
        <dbReference type="Proteomes" id="UP000018888"/>
    </source>
</evidence>
<dbReference type="Gene3D" id="2.60.40.150">
    <property type="entry name" value="C2 domain"/>
    <property type="match status" value="1"/>
</dbReference>
<comment type="caution">
    <text evidence="2">The sequence shown here is derived from an EMBL/GenBank/DDBJ whole genome shotgun (WGS) entry which is preliminary data.</text>
</comment>
<dbReference type="PROSITE" id="PS50004">
    <property type="entry name" value="C2"/>
    <property type="match status" value="1"/>
</dbReference>
<evidence type="ECO:0000313" key="2">
    <source>
        <dbReference type="EMBL" id="POG82690.1"/>
    </source>
</evidence>
<organism evidence="2 3">
    <name type="scientific">Rhizophagus irregularis (strain DAOM 181602 / DAOM 197198 / MUCL 43194)</name>
    <name type="common">Arbuscular mycorrhizal fungus</name>
    <name type="synonym">Glomus intraradices</name>
    <dbReference type="NCBI Taxonomy" id="747089"/>
    <lineage>
        <taxon>Eukaryota</taxon>
        <taxon>Fungi</taxon>
        <taxon>Fungi incertae sedis</taxon>
        <taxon>Mucoromycota</taxon>
        <taxon>Glomeromycotina</taxon>
        <taxon>Glomeromycetes</taxon>
        <taxon>Glomerales</taxon>
        <taxon>Glomeraceae</taxon>
        <taxon>Rhizophagus</taxon>
    </lineage>
</organism>
<dbReference type="InterPro" id="IPR000008">
    <property type="entry name" value="C2_dom"/>
</dbReference>
<reference evidence="2 3" key="1">
    <citation type="journal article" date="2013" name="Proc. Natl. Acad. Sci. U.S.A.">
        <title>Genome of an arbuscular mycorrhizal fungus provides insight into the oldest plant symbiosis.</title>
        <authorList>
            <person name="Tisserant E."/>
            <person name="Malbreil M."/>
            <person name="Kuo A."/>
            <person name="Kohler A."/>
            <person name="Symeonidi A."/>
            <person name="Balestrini R."/>
            <person name="Charron P."/>
            <person name="Duensing N."/>
            <person name="Frei Dit Frey N."/>
            <person name="Gianinazzi-Pearson V."/>
            <person name="Gilbert L.B."/>
            <person name="Handa Y."/>
            <person name="Herr J.R."/>
            <person name="Hijri M."/>
            <person name="Koul R."/>
            <person name="Kawaguchi M."/>
            <person name="Krajinski F."/>
            <person name="Lammers P.J."/>
            <person name="Masclaux F.G."/>
            <person name="Murat C."/>
            <person name="Morin E."/>
            <person name="Ndikumana S."/>
            <person name="Pagni M."/>
            <person name="Petitpierre D."/>
            <person name="Requena N."/>
            <person name="Rosikiewicz P."/>
            <person name="Riley R."/>
            <person name="Saito K."/>
            <person name="San Clemente H."/>
            <person name="Shapiro H."/>
            <person name="van Tuinen D."/>
            <person name="Becard G."/>
            <person name="Bonfante P."/>
            <person name="Paszkowski U."/>
            <person name="Shachar-Hill Y.Y."/>
            <person name="Tuskan G.A."/>
            <person name="Young P.W."/>
            <person name="Sanders I.R."/>
            <person name="Henrissat B."/>
            <person name="Rensing S.A."/>
            <person name="Grigoriev I.V."/>
            <person name="Corradi N."/>
            <person name="Roux C."/>
            <person name="Martin F."/>
        </authorList>
    </citation>
    <scope>NUCLEOTIDE SEQUENCE [LARGE SCALE GENOMIC DNA]</scope>
    <source>
        <strain evidence="2 3">DAOM 197198</strain>
    </source>
</reference>
<gene>
    <name evidence="2" type="ORF">GLOIN_2v1469594</name>
</gene>
<protein>
    <recommendedName>
        <fullName evidence="1">C2 domain-containing protein</fullName>
    </recommendedName>
</protein>
<dbReference type="SUPFAM" id="SSF49562">
    <property type="entry name" value="C2 domain (Calcium/lipid-binding domain, CaLB)"/>
    <property type="match status" value="1"/>
</dbReference>
<evidence type="ECO:0000259" key="1">
    <source>
        <dbReference type="PROSITE" id="PS50004"/>
    </source>
</evidence>
<dbReference type="InterPro" id="IPR035892">
    <property type="entry name" value="C2_domain_sf"/>
</dbReference>
<feature type="domain" description="C2" evidence="1">
    <location>
        <begin position="13"/>
        <end position="125"/>
    </location>
</feature>
<keyword evidence="3" id="KW-1185">Reference proteome</keyword>
<dbReference type="Pfam" id="PF00168">
    <property type="entry name" value="C2"/>
    <property type="match status" value="1"/>
</dbReference>
<sequence>MSTISENDPISTEPNTVEFSKEDVSESNLLGVARINIVNVKNLNSDTLDVRITCLESGNKYSKTHVCENINSKWNQVFYIPIYNIDKKLKIRVCGDIAFFKSISLGSYIFNPKNFIEGKKLDLEHDLIKPKNSILPRPNKGNLRFDADFYSFSNREFTTKTTKFSKTIIFFYSLCNLITQNDSVKLDKLVILFNFNSEKELKELIKTFVDTINDEKVKTISDNILIAALFKASLWNEKDYVPYMNHVMWNSYNIYENYLKTIDKDIEERLYNLAKKFIIKHFKTSESSWVSWVGEAIQSATIDVSQSTKIKKSKLIKKFAVKFAEEFVIKFTDLVRLKLKPESAKKLVSYKVDVTIGSLHEQTKDSLGKNTTDTVVSTLINLKSETTIVENQKPDGSIKLDKTVSDQINISSDNIKSSIQTYGVSDKLKSLPKNVWETALSLRYLNITSQSQDQHKEQFEKAKKYLIEELKDEKLVEEILTTSEKIIVDQSVKKGKEDAVSTIKSSTTTEKAKQIVSSQKEDGSLELPDTISKALDVESNESLVSSTKTYFIGKGTKAPENKKVIDTAITLSFLRKTSSTDASPELKEKVAKAEKYLKTELGSEEKIKELLEKTDTVVVDHAAKKVIKEKAEQTIVQEIQETVTEEEITKIIEIQNEEGSYDKISDQITEKLGEITTENISSSVRITDERVKNLDTKVWDTFITIAYCNKMLGKHQSKMTTQKERALAWLRTQIKDEKLEKEILESCEKLVVEKAFNKKKESILSSLSSWGSDTAKSTEEVIHDALSRQREDGSLQLSDTVSKELKFESTDSLVSHVERCLKYEGDEVPKNQYLRENKQLLHTAIILYFLKTKHIPPELKGKYEKAVKYLRIELESDNSEKVMDRISMIINIVRAMKEAEEKGLVNRVLTDTAKSTDTVSKELSTDSLVSHVERCLKFEGDKVPKNQCLRDNKQLLHTAIILYFLKTTNIPPELKEKYEKAVEYLRTELGSDSEKVMNISMIINTVCAMKEEEKAKVLTDTAKFTEEVIRDALSCQRVNGSLQFSDTVSKKLKFESLVSHVERCLESEGDKVPKNQCLRDNKQLLHTAIIFNFLETKHIPPELKEKYEKAVKYLITELESDFKKVTDRINIIINTATKEVEEKELVTKVLTDIAKFTKEVIHDALSCQRNDGSLQLSDTVSKELKFESLVLHVTSCLESEGDKMHLYLRNEQLMHTAIILNFLKTTHIQPELKEKYEKAMEYLKTKLGSDFEEVMNIISMMIMIINTVRTMKEAEGKGINLKARRMQNVLNSQRVKLIFIK</sequence>
<reference evidence="2 3" key="2">
    <citation type="journal article" date="2018" name="New Phytol.">
        <title>High intraspecific genome diversity in the model arbuscular mycorrhizal symbiont Rhizophagus irregularis.</title>
        <authorList>
            <person name="Chen E.C.H."/>
            <person name="Morin E."/>
            <person name="Beaudet D."/>
            <person name="Noel J."/>
            <person name="Yildirir G."/>
            <person name="Ndikumana S."/>
            <person name="Charron P."/>
            <person name="St-Onge C."/>
            <person name="Giorgi J."/>
            <person name="Kruger M."/>
            <person name="Marton T."/>
            <person name="Ropars J."/>
            <person name="Grigoriev I.V."/>
            <person name="Hainaut M."/>
            <person name="Henrissat B."/>
            <person name="Roux C."/>
            <person name="Martin F."/>
            <person name="Corradi N."/>
        </authorList>
    </citation>
    <scope>NUCLEOTIDE SEQUENCE [LARGE SCALE GENOMIC DNA]</scope>
    <source>
        <strain evidence="2 3">DAOM 197198</strain>
    </source>
</reference>
<dbReference type="EMBL" id="AUPC02000003">
    <property type="protein sequence ID" value="POG82690.1"/>
    <property type="molecule type" value="Genomic_DNA"/>
</dbReference>